<organism evidence="8">
    <name type="scientific">candidate division WOR-3 bacterium</name>
    <dbReference type="NCBI Taxonomy" id="2052148"/>
    <lineage>
        <taxon>Bacteria</taxon>
        <taxon>Bacteria division WOR-3</taxon>
    </lineage>
</organism>
<dbReference type="InterPro" id="IPR001926">
    <property type="entry name" value="TrpB-like_PALP"/>
</dbReference>
<dbReference type="GO" id="GO:0009097">
    <property type="term" value="P:isoleucine biosynthetic process"/>
    <property type="evidence" value="ECO:0007669"/>
    <property type="project" value="TreeGrafter"/>
</dbReference>
<dbReference type="GO" id="GO:0009088">
    <property type="term" value="P:threonine biosynthetic process"/>
    <property type="evidence" value="ECO:0007669"/>
    <property type="project" value="UniProtKB-UniRule"/>
</dbReference>
<evidence type="ECO:0000259" key="7">
    <source>
        <dbReference type="Pfam" id="PF00291"/>
    </source>
</evidence>
<evidence type="ECO:0000256" key="5">
    <source>
        <dbReference type="NCBIfam" id="TIGR00260"/>
    </source>
</evidence>
<dbReference type="SUPFAM" id="SSF53686">
    <property type="entry name" value="Tryptophan synthase beta subunit-like PLP-dependent enzymes"/>
    <property type="match status" value="1"/>
</dbReference>
<dbReference type="GO" id="GO:0006565">
    <property type="term" value="P:L-serine catabolic process"/>
    <property type="evidence" value="ECO:0007669"/>
    <property type="project" value="TreeGrafter"/>
</dbReference>
<proteinExistence type="inferred from homology"/>
<evidence type="ECO:0000256" key="3">
    <source>
        <dbReference type="ARBA" id="ARBA00022898"/>
    </source>
</evidence>
<evidence type="ECO:0000256" key="4">
    <source>
        <dbReference type="ARBA" id="ARBA00023239"/>
    </source>
</evidence>
<feature type="modified residue" description="N6-(pyridoxal phosphate)lysine" evidence="6">
    <location>
        <position position="114"/>
    </location>
</feature>
<dbReference type="EMBL" id="DRBW01000004">
    <property type="protein sequence ID" value="HDM89589.1"/>
    <property type="molecule type" value="Genomic_DNA"/>
</dbReference>
<dbReference type="Proteomes" id="UP000885931">
    <property type="component" value="Unassembled WGS sequence"/>
</dbReference>
<dbReference type="InterPro" id="IPR036052">
    <property type="entry name" value="TrpB-like_PALP_sf"/>
</dbReference>
<feature type="domain" description="Tryptophan synthase beta chain-like PALP" evidence="7">
    <location>
        <begin position="79"/>
        <end position="337"/>
    </location>
</feature>
<name>A0A7C1BCV2_UNCW3</name>
<dbReference type="GO" id="GO:0004795">
    <property type="term" value="F:threonine synthase activity"/>
    <property type="evidence" value="ECO:0007669"/>
    <property type="project" value="UniProtKB-UniRule"/>
</dbReference>
<dbReference type="AlphaFoldDB" id="A0A7C1BCV2"/>
<dbReference type="GO" id="GO:0004794">
    <property type="term" value="F:threonine deaminase activity"/>
    <property type="evidence" value="ECO:0007669"/>
    <property type="project" value="TreeGrafter"/>
</dbReference>
<dbReference type="InterPro" id="IPR004450">
    <property type="entry name" value="Thr_synthase-like"/>
</dbReference>
<dbReference type="GO" id="GO:0003941">
    <property type="term" value="F:L-serine ammonia-lyase activity"/>
    <property type="evidence" value="ECO:0007669"/>
    <property type="project" value="TreeGrafter"/>
</dbReference>
<dbReference type="EC" id="4.2.3.1" evidence="5"/>
<protein>
    <recommendedName>
        <fullName evidence="5">Threonine synthase</fullName>
        <ecNumber evidence="5">4.2.3.1</ecNumber>
    </recommendedName>
</protein>
<keyword evidence="3 6" id="KW-0663">Pyridoxal phosphate</keyword>
<accession>A0A7C1BCV2</accession>
<dbReference type="GO" id="GO:0006567">
    <property type="term" value="P:L-threonine catabolic process"/>
    <property type="evidence" value="ECO:0007669"/>
    <property type="project" value="TreeGrafter"/>
</dbReference>
<evidence type="ECO:0000256" key="6">
    <source>
        <dbReference type="PIRSR" id="PIRSR604450-51"/>
    </source>
</evidence>
<dbReference type="CDD" id="cd01563">
    <property type="entry name" value="Thr-synth_1"/>
    <property type="match status" value="1"/>
</dbReference>
<dbReference type="InterPro" id="IPR050147">
    <property type="entry name" value="Ser/Thr_Dehydratase"/>
</dbReference>
<gene>
    <name evidence="8" type="primary">thrC</name>
    <name evidence="8" type="ORF">ENG67_00075</name>
</gene>
<evidence type="ECO:0000256" key="1">
    <source>
        <dbReference type="ARBA" id="ARBA00001933"/>
    </source>
</evidence>
<dbReference type="Gene3D" id="3.40.50.1100">
    <property type="match status" value="2"/>
</dbReference>
<keyword evidence="4 8" id="KW-0456">Lyase</keyword>
<dbReference type="PANTHER" id="PTHR48078">
    <property type="entry name" value="THREONINE DEHYDRATASE, MITOCHONDRIAL-RELATED"/>
    <property type="match status" value="1"/>
</dbReference>
<evidence type="ECO:0000313" key="8">
    <source>
        <dbReference type="EMBL" id="HDM89589.1"/>
    </source>
</evidence>
<dbReference type="NCBIfam" id="TIGR00260">
    <property type="entry name" value="thrC"/>
    <property type="match status" value="1"/>
</dbReference>
<sequence length="337" mass="37181">MGRVIGLRCVSCGRIYSPDEVEYVCPRCGPIRGTLEVLYDYDDLKKNLKVADIERGPLSQWRYLPLLPVSGSRGLPRLRVGWTPLYRSKNLEKDFDFGELWLKDDGLNPSGSLKDRASQVAVAHALEKGREIMVAASTGNAASSLAVNAAPEGIRTVILVPEGAPRAKLAQLLVFGAEVYQVRGTYDDAYDLSIELALRKGWYLRSTAYNPYLGEGKKTVALELAEQLRWKAPDWVVIPVGDGCIFQSVWKGFRDLHRIGFIDSLPRLIGVQAEGCSPLKKAFFEGKETVEVRPVSTIADSIMVANPRDQVKALKAARESGGTFISVSDQEILNAIR</sequence>
<dbReference type="PANTHER" id="PTHR48078:SF6">
    <property type="entry name" value="L-THREONINE DEHYDRATASE CATABOLIC TDCB"/>
    <property type="match status" value="1"/>
</dbReference>
<comment type="caution">
    <text evidence="8">The sequence shown here is derived from an EMBL/GenBank/DDBJ whole genome shotgun (WGS) entry which is preliminary data.</text>
</comment>
<dbReference type="Pfam" id="PF00291">
    <property type="entry name" value="PALP"/>
    <property type="match status" value="1"/>
</dbReference>
<feature type="non-terminal residue" evidence="8">
    <location>
        <position position="337"/>
    </location>
</feature>
<reference evidence="8" key="1">
    <citation type="journal article" date="2020" name="mSystems">
        <title>Genome- and Community-Level Interaction Insights into Carbon Utilization and Element Cycling Functions of Hydrothermarchaeota in Hydrothermal Sediment.</title>
        <authorList>
            <person name="Zhou Z."/>
            <person name="Liu Y."/>
            <person name="Xu W."/>
            <person name="Pan J."/>
            <person name="Luo Z.H."/>
            <person name="Li M."/>
        </authorList>
    </citation>
    <scope>NUCLEOTIDE SEQUENCE [LARGE SCALE GENOMIC DNA]</scope>
    <source>
        <strain evidence="8">HyVt-237</strain>
    </source>
</reference>
<evidence type="ECO:0000256" key="2">
    <source>
        <dbReference type="ARBA" id="ARBA00005517"/>
    </source>
</evidence>
<comment type="cofactor">
    <cofactor evidence="1 6">
        <name>pyridoxal 5'-phosphate</name>
        <dbReference type="ChEBI" id="CHEBI:597326"/>
    </cofactor>
</comment>
<comment type="similarity">
    <text evidence="2">Belongs to the threonine synthase family.</text>
</comment>